<evidence type="ECO:0000256" key="2">
    <source>
        <dbReference type="ARBA" id="ARBA00023002"/>
    </source>
</evidence>
<organism evidence="3 4">
    <name type="scientific">Paenibacillus sepulcri</name>
    <dbReference type="NCBI Taxonomy" id="359917"/>
    <lineage>
        <taxon>Bacteria</taxon>
        <taxon>Bacillati</taxon>
        <taxon>Bacillota</taxon>
        <taxon>Bacilli</taxon>
        <taxon>Bacillales</taxon>
        <taxon>Paenibacillaceae</taxon>
        <taxon>Paenibacillus</taxon>
    </lineage>
</organism>
<dbReference type="InterPro" id="IPR011032">
    <property type="entry name" value="GroES-like_sf"/>
</dbReference>
<dbReference type="SUPFAM" id="SSF50129">
    <property type="entry name" value="GroES-like"/>
    <property type="match status" value="1"/>
</dbReference>
<dbReference type="PANTHER" id="PTHR48106">
    <property type="entry name" value="QUINONE OXIDOREDUCTASE PIG3-RELATED"/>
    <property type="match status" value="1"/>
</dbReference>
<dbReference type="EMBL" id="JAHZIK010000065">
    <property type="protein sequence ID" value="MBW7453361.1"/>
    <property type="molecule type" value="Genomic_DNA"/>
</dbReference>
<evidence type="ECO:0000256" key="1">
    <source>
        <dbReference type="ARBA" id="ARBA00022857"/>
    </source>
</evidence>
<reference evidence="3 4" key="1">
    <citation type="submission" date="2021-07" db="EMBL/GenBank/DDBJ databases">
        <title>Paenibacillus radiodurans sp. nov., isolated from the southeastern edge of Tengger Desert.</title>
        <authorList>
            <person name="Zhang G."/>
        </authorList>
    </citation>
    <scope>NUCLEOTIDE SEQUENCE [LARGE SCALE GENOMIC DNA]</scope>
    <source>
        <strain evidence="3 4">CCM 7311</strain>
    </source>
</reference>
<feature type="non-terminal residue" evidence="3">
    <location>
        <position position="65"/>
    </location>
</feature>
<keyword evidence="2" id="KW-0560">Oxidoreductase</keyword>
<evidence type="ECO:0000313" key="3">
    <source>
        <dbReference type="EMBL" id="MBW7453361.1"/>
    </source>
</evidence>
<keyword evidence="1" id="KW-0521">NADP</keyword>
<protein>
    <submittedName>
        <fullName evidence="3">NAD(P)H-quinone oxidoreductase</fullName>
    </submittedName>
</protein>
<name>A0ABS7BXY8_9BACL</name>
<sequence length="65" mass="6994">MRAIIVEQPGGIEQLKAGEYPKPVPADRELLVRVKATAINRADILKRRGLYPAAAGASPILGLEM</sequence>
<proteinExistence type="predicted"/>
<dbReference type="Gene3D" id="3.90.180.10">
    <property type="entry name" value="Medium-chain alcohol dehydrogenases, catalytic domain"/>
    <property type="match status" value="1"/>
</dbReference>
<dbReference type="PANTHER" id="PTHR48106:SF18">
    <property type="entry name" value="QUINONE OXIDOREDUCTASE PIG3"/>
    <property type="match status" value="1"/>
</dbReference>
<keyword evidence="4" id="KW-1185">Reference proteome</keyword>
<accession>A0ABS7BXY8</accession>
<dbReference type="Proteomes" id="UP001519887">
    <property type="component" value="Unassembled WGS sequence"/>
</dbReference>
<evidence type="ECO:0000313" key="4">
    <source>
        <dbReference type="Proteomes" id="UP001519887"/>
    </source>
</evidence>
<gene>
    <name evidence="3" type="ORF">K0U00_04850</name>
</gene>
<comment type="caution">
    <text evidence="3">The sequence shown here is derived from an EMBL/GenBank/DDBJ whole genome shotgun (WGS) entry which is preliminary data.</text>
</comment>